<proteinExistence type="predicted"/>
<reference evidence="2" key="1">
    <citation type="submission" date="2023-07" db="EMBL/GenBank/DDBJ databases">
        <authorList>
            <person name="Deng Y."/>
            <person name="Zhang Y.-Q."/>
        </authorList>
    </citation>
    <scope>NUCLEOTIDE SEQUENCE [LARGE SCALE GENOMIC DNA]</scope>
    <source>
        <strain evidence="2">CPCC 205710</strain>
    </source>
</reference>
<name>A0ABT2MB13_9MYCO</name>
<evidence type="ECO:0000313" key="2">
    <source>
        <dbReference type="Proteomes" id="UP001206639"/>
    </source>
</evidence>
<keyword evidence="2" id="KW-1185">Reference proteome</keyword>
<organism evidence="1 2">
    <name type="scientific">Mycobacterium deserti</name>
    <dbReference type="NCBI Taxonomy" id="2978347"/>
    <lineage>
        <taxon>Bacteria</taxon>
        <taxon>Bacillati</taxon>
        <taxon>Actinomycetota</taxon>
        <taxon>Actinomycetes</taxon>
        <taxon>Mycobacteriales</taxon>
        <taxon>Mycobacteriaceae</taxon>
        <taxon>Mycobacterium</taxon>
    </lineage>
</organism>
<accession>A0ABT2MB13</accession>
<comment type="caution">
    <text evidence="1">The sequence shown here is derived from an EMBL/GenBank/DDBJ whole genome shotgun (WGS) entry which is preliminary data.</text>
</comment>
<dbReference type="RefSeq" id="WP_260993499.1">
    <property type="nucleotide sequence ID" value="NZ_JAODWD010000003.1"/>
</dbReference>
<protein>
    <submittedName>
        <fullName evidence="1">Uncharacterized protein</fullName>
    </submittedName>
</protein>
<evidence type="ECO:0000313" key="1">
    <source>
        <dbReference type="EMBL" id="MCT7659458.1"/>
    </source>
</evidence>
<gene>
    <name evidence="1" type="ORF">N4S67_13600</name>
</gene>
<sequence length="336" mass="36086">MAATGTSNRLFDAVALGCALAIIAACGTPQTADAPAATSAPHSAAAAPSVRSVIDPRYMSLGAPDWDWKVLSHHITHDRQVFDLQPPEETFTFPNKCRGCNHPAATARLTVYAQGGYDPAAVVTGQEVTVDAGEGYYLPPRWPAGAVLAWEYDKNAWATAQGRSQTAAELGLLQELATQLRPAERIPIRFPASLSTLPADMPLSWAGNQLRIDDTQLSFDGCGQGPFDVPVAACSEPSDKLSMRLNRANEFSSHKVTERGRQEVYTVPVQIGGKEGFINEGRSTEAAIKAAPGVIVVFDYTGPADRFAEVLKNVVWAPDLIDEATWPAVADWVKQQ</sequence>
<dbReference type="Proteomes" id="UP001206639">
    <property type="component" value="Unassembled WGS sequence"/>
</dbReference>
<dbReference type="EMBL" id="JAODWD010000003">
    <property type="protein sequence ID" value="MCT7659458.1"/>
    <property type="molecule type" value="Genomic_DNA"/>
</dbReference>